<dbReference type="PANTHER" id="PTHR34129">
    <property type="entry name" value="BLR1139 PROTEIN"/>
    <property type="match status" value="1"/>
</dbReference>
<evidence type="ECO:0000313" key="2">
    <source>
        <dbReference type="Proteomes" id="UP001614394"/>
    </source>
</evidence>
<dbReference type="EMBL" id="JBITYG010000003">
    <property type="protein sequence ID" value="MFI9101722.1"/>
    <property type="molecule type" value="Genomic_DNA"/>
</dbReference>
<organism evidence="1 2">
    <name type="scientific">Streptomyces fildesensis</name>
    <dbReference type="NCBI Taxonomy" id="375757"/>
    <lineage>
        <taxon>Bacteria</taxon>
        <taxon>Bacillati</taxon>
        <taxon>Actinomycetota</taxon>
        <taxon>Actinomycetes</taxon>
        <taxon>Kitasatosporales</taxon>
        <taxon>Streptomycetaceae</taxon>
        <taxon>Streptomyces</taxon>
    </lineage>
</organism>
<sequence>MILHLVPLDTWLHEPDRPYAPASLAEDGFVHCSPDEAVTLAVADAFYRDTAGPLMVLLIDEEALDHPVRWEAADPAPPPGVAEGTLFPHVYGRINRTAVTGMLEVERDPVGHPLRLAPWS</sequence>
<gene>
    <name evidence="1" type="ORF">ACIGXA_14480</name>
</gene>
<dbReference type="SUPFAM" id="SSF56399">
    <property type="entry name" value="ADP-ribosylation"/>
    <property type="match status" value="1"/>
</dbReference>
<dbReference type="InterPro" id="IPR009297">
    <property type="entry name" value="DUF952"/>
</dbReference>
<dbReference type="PANTHER" id="PTHR34129:SF1">
    <property type="entry name" value="DUF952 DOMAIN-CONTAINING PROTEIN"/>
    <property type="match status" value="1"/>
</dbReference>
<name>A0ABW8C5L2_9ACTN</name>
<dbReference type="Pfam" id="PF06108">
    <property type="entry name" value="DUF952"/>
    <property type="match status" value="1"/>
</dbReference>
<reference evidence="1 2" key="1">
    <citation type="submission" date="2024-10" db="EMBL/GenBank/DDBJ databases">
        <title>The Natural Products Discovery Center: Release of the First 8490 Sequenced Strains for Exploring Actinobacteria Biosynthetic Diversity.</title>
        <authorList>
            <person name="Kalkreuter E."/>
            <person name="Kautsar S.A."/>
            <person name="Yang D."/>
            <person name="Bader C.D."/>
            <person name="Teijaro C.N."/>
            <person name="Fluegel L."/>
            <person name="Davis C.M."/>
            <person name="Simpson J.R."/>
            <person name="Lauterbach L."/>
            <person name="Steele A.D."/>
            <person name="Gui C."/>
            <person name="Meng S."/>
            <person name="Li G."/>
            <person name="Viehrig K."/>
            <person name="Ye F."/>
            <person name="Su P."/>
            <person name="Kiefer A.F."/>
            <person name="Nichols A."/>
            <person name="Cepeda A.J."/>
            <person name="Yan W."/>
            <person name="Fan B."/>
            <person name="Jiang Y."/>
            <person name="Adhikari A."/>
            <person name="Zheng C.-J."/>
            <person name="Schuster L."/>
            <person name="Cowan T.M."/>
            <person name="Smanski M.J."/>
            <person name="Chevrette M.G."/>
            <person name="De Carvalho L.P.S."/>
            <person name="Shen B."/>
        </authorList>
    </citation>
    <scope>NUCLEOTIDE SEQUENCE [LARGE SCALE GENOMIC DNA]</scope>
    <source>
        <strain evidence="1 2">NPDC053399</strain>
    </source>
</reference>
<dbReference type="Gene3D" id="3.20.170.20">
    <property type="entry name" value="Protein of unknown function DUF952"/>
    <property type="match status" value="1"/>
</dbReference>
<dbReference type="Proteomes" id="UP001614394">
    <property type="component" value="Unassembled WGS sequence"/>
</dbReference>
<dbReference type="RefSeq" id="WP_138353352.1">
    <property type="nucleotide sequence ID" value="NZ_JAAIKO010000021.1"/>
</dbReference>
<proteinExistence type="predicted"/>
<keyword evidence="2" id="KW-1185">Reference proteome</keyword>
<comment type="caution">
    <text evidence="1">The sequence shown here is derived from an EMBL/GenBank/DDBJ whole genome shotgun (WGS) entry which is preliminary data.</text>
</comment>
<accession>A0ABW8C5L2</accession>
<protein>
    <submittedName>
        <fullName evidence="1">DUF952 domain-containing protein</fullName>
    </submittedName>
</protein>
<evidence type="ECO:0000313" key="1">
    <source>
        <dbReference type="EMBL" id="MFI9101722.1"/>
    </source>
</evidence>